<sequence>MKKIGFRSLNIYKVFQGTLQGAFPKSDLKVADDALYKWLKDAKWRKQQVIPDSASKSSASRSTASRSSVSKSSTSRSSAARSSAAESS</sequence>
<reference evidence="2" key="1">
    <citation type="submission" date="2021-07" db="EMBL/GenBank/DDBJ databases">
        <authorList>
            <person name="Catto M.A."/>
            <person name="Jacobson A."/>
            <person name="Kennedy G."/>
            <person name="Labadie P."/>
            <person name="Hunt B.G."/>
            <person name="Srinivasan R."/>
        </authorList>
    </citation>
    <scope>NUCLEOTIDE SEQUENCE</scope>
    <source>
        <strain evidence="2">PL_HMW_Pooled</strain>
        <tissue evidence="2">Head</tissue>
    </source>
</reference>
<feature type="region of interest" description="Disordered" evidence="1">
    <location>
        <begin position="50"/>
        <end position="88"/>
    </location>
</feature>
<evidence type="ECO:0000256" key="1">
    <source>
        <dbReference type="SAM" id="MobiDB-lite"/>
    </source>
</evidence>
<reference evidence="2" key="2">
    <citation type="journal article" date="2023" name="BMC Genomics">
        <title>Pest status, molecular evolution, and epigenetic factors derived from the genome assembly of Frankliniella fusca, a thysanopteran phytovirus vector.</title>
        <authorList>
            <person name="Catto M.A."/>
            <person name="Labadie P.E."/>
            <person name="Jacobson A.L."/>
            <person name="Kennedy G.G."/>
            <person name="Srinivasan R."/>
            <person name="Hunt B.G."/>
        </authorList>
    </citation>
    <scope>NUCLEOTIDE SEQUENCE</scope>
    <source>
        <tissue evidence="2">Head</tissue>
    </source>
</reference>
<dbReference type="Proteomes" id="UP001219518">
    <property type="component" value="Unassembled WGS sequence"/>
</dbReference>
<name>A0AAE1H0L7_9NEOP</name>
<accession>A0AAE1H0L7</accession>
<keyword evidence="3" id="KW-1185">Reference proteome</keyword>
<proteinExistence type="predicted"/>
<protein>
    <submittedName>
        <fullName evidence="2">Uncharacterized protein</fullName>
    </submittedName>
</protein>
<comment type="caution">
    <text evidence="2">The sequence shown here is derived from an EMBL/GenBank/DDBJ whole genome shotgun (WGS) entry which is preliminary data.</text>
</comment>
<feature type="compositionally biased region" description="Low complexity" evidence="1">
    <location>
        <begin position="53"/>
        <end position="88"/>
    </location>
</feature>
<organism evidence="2 3">
    <name type="scientific">Frankliniella fusca</name>
    <dbReference type="NCBI Taxonomy" id="407009"/>
    <lineage>
        <taxon>Eukaryota</taxon>
        <taxon>Metazoa</taxon>
        <taxon>Ecdysozoa</taxon>
        <taxon>Arthropoda</taxon>
        <taxon>Hexapoda</taxon>
        <taxon>Insecta</taxon>
        <taxon>Pterygota</taxon>
        <taxon>Neoptera</taxon>
        <taxon>Paraneoptera</taxon>
        <taxon>Thysanoptera</taxon>
        <taxon>Terebrantia</taxon>
        <taxon>Thripoidea</taxon>
        <taxon>Thripidae</taxon>
        <taxon>Frankliniella</taxon>
    </lineage>
</organism>
<gene>
    <name evidence="2" type="ORF">KUF71_004417</name>
</gene>
<dbReference type="AlphaFoldDB" id="A0AAE1H0L7"/>
<evidence type="ECO:0000313" key="3">
    <source>
        <dbReference type="Proteomes" id="UP001219518"/>
    </source>
</evidence>
<dbReference type="EMBL" id="JAHWGI010000264">
    <property type="protein sequence ID" value="KAK3911415.1"/>
    <property type="molecule type" value="Genomic_DNA"/>
</dbReference>
<evidence type="ECO:0000313" key="2">
    <source>
        <dbReference type="EMBL" id="KAK3911415.1"/>
    </source>
</evidence>